<dbReference type="RefSeq" id="XP_040649722.1">
    <property type="nucleotide sequence ID" value="XM_040794472.1"/>
</dbReference>
<organism evidence="1 2">
    <name type="scientific">Penicillium patulum</name>
    <name type="common">Penicillium griseofulvum</name>
    <dbReference type="NCBI Taxonomy" id="5078"/>
    <lineage>
        <taxon>Eukaryota</taxon>
        <taxon>Fungi</taxon>
        <taxon>Dikarya</taxon>
        <taxon>Ascomycota</taxon>
        <taxon>Pezizomycotina</taxon>
        <taxon>Eurotiomycetes</taxon>
        <taxon>Eurotiomycetidae</taxon>
        <taxon>Eurotiales</taxon>
        <taxon>Aspergillaceae</taxon>
        <taxon>Penicillium</taxon>
    </lineage>
</organism>
<evidence type="ECO:0000313" key="2">
    <source>
        <dbReference type="Proteomes" id="UP000070168"/>
    </source>
</evidence>
<dbReference type="OMA" id="VEYYECP"/>
<reference evidence="1 2" key="1">
    <citation type="journal article" date="2016" name="BMC Genomics">
        <title>Genome sequencing and secondary metabolism of the postharvest pathogen Penicillium griseofulvum.</title>
        <authorList>
            <person name="Banani H."/>
            <person name="Marcet-Houben M."/>
            <person name="Ballester A.R."/>
            <person name="Abbruscato P."/>
            <person name="Gonzalez-Candelas L."/>
            <person name="Gabaldon T."/>
            <person name="Spadaro D."/>
        </authorList>
    </citation>
    <scope>NUCLEOTIDE SEQUENCE [LARGE SCALE GENOMIC DNA]</scope>
    <source>
        <strain evidence="1 2">PG3</strain>
    </source>
</reference>
<dbReference type="OrthoDB" id="6105938at2759"/>
<dbReference type="EMBL" id="LHQR01000044">
    <property type="protein sequence ID" value="KXG51186.1"/>
    <property type="molecule type" value="Genomic_DNA"/>
</dbReference>
<evidence type="ECO:0008006" key="3">
    <source>
        <dbReference type="Google" id="ProtNLM"/>
    </source>
</evidence>
<gene>
    <name evidence="1" type="ORF">PGRI_067580</name>
</gene>
<keyword evidence="2" id="KW-1185">Reference proteome</keyword>
<comment type="caution">
    <text evidence="1">The sequence shown here is derived from an EMBL/GenBank/DDBJ whole genome shotgun (WGS) entry which is preliminary data.</text>
</comment>
<dbReference type="GeneID" id="63709772"/>
<sequence length="130" mass="15326">MFHPAEAAQQDASNPLGLPIYECWFCPTRWIGFSGLLFHLEDGRCVKKDRIRTLAFESPEYGFYGNSLADDNPFFCFQCRAHFPQISYLYYHVERNPTCSHLLNKHECLDALRDFYIEYYDCPGSDYVHY</sequence>
<protein>
    <recommendedName>
        <fullName evidence="3">C2H2-type domain-containing protein</fullName>
    </recommendedName>
</protein>
<accession>A0A135LQD9</accession>
<dbReference type="STRING" id="5078.A0A135LQD9"/>
<proteinExistence type="predicted"/>
<dbReference type="Proteomes" id="UP000070168">
    <property type="component" value="Unassembled WGS sequence"/>
</dbReference>
<dbReference type="AlphaFoldDB" id="A0A135LQD9"/>
<evidence type="ECO:0000313" key="1">
    <source>
        <dbReference type="EMBL" id="KXG51186.1"/>
    </source>
</evidence>
<name>A0A135LQD9_PENPA</name>